<evidence type="ECO:0000313" key="1">
    <source>
        <dbReference type="EMBL" id="KIK76112.1"/>
    </source>
</evidence>
<evidence type="ECO:0000313" key="2">
    <source>
        <dbReference type="Proteomes" id="UP000054538"/>
    </source>
</evidence>
<name>A0A0D0BY61_9AGAM</name>
<reference evidence="2" key="2">
    <citation type="submission" date="2015-01" db="EMBL/GenBank/DDBJ databases">
        <title>Evolutionary Origins and Diversification of the Mycorrhizal Mutualists.</title>
        <authorList>
            <consortium name="DOE Joint Genome Institute"/>
            <consortium name="Mycorrhizal Genomics Consortium"/>
            <person name="Kohler A."/>
            <person name="Kuo A."/>
            <person name="Nagy L.G."/>
            <person name="Floudas D."/>
            <person name="Copeland A."/>
            <person name="Barry K.W."/>
            <person name="Cichocki N."/>
            <person name="Veneault-Fourrey C."/>
            <person name="LaButti K."/>
            <person name="Lindquist E.A."/>
            <person name="Lipzen A."/>
            <person name="Lundell T."/>
            <person name="Morin E."/>
            <person name="Murat C."/>
            <person name="Riley R."/>
            <person name="Ohm R."/>
            <person name="Sun H."/>
            <person name="Tunlid A."/>
            <person name="Henrissat B."/>
            <person name="Grigoriev I.V."/>
            <person name="Hibbett D.S."/>
            <person name="Martin F."/>
        </authorList>
    </citation>
    <scope>NUCLEOTIDE SEQUENCE [LARGE SCALE GENOMIC DNA]</scope>
    <source>
        <strain evidence="2">Ve08.2h10</strain>
    </source>
</reference>
<accession>A0A0D0BY61</accession>
<dbReference type="Proteomes" id="UP000054538">
    <property type="component" value="Unassembled WGS sequence"/>
</dbReference>
<dbReference type="HOGENOM" id="CLU_2705566_0_0_1"/>
<dbReference type="InParanoid" id="A0A0D0BY61"/>
<dbReference type="AlphaFoldDB" id="A0A0D0BY61"/>
<dbReference type="EMBL" id="KN827666">
    <property type="protein sequence ID" value="KIK76112.1"/>
    <property type="molecule type" value="Genomic_DNA"/>
</dbReference>
<organism evidence="1 2">
    <name type="scientific">Paxillus rubicundulus Ve08.2h10</name>
    <dbReference type="NCBI Taxonomy" id="930991"/>
    <lineage>
        <taxon>Eukaryota</taxon>
        <taxon>Fungi</taxon>
        <taxon>Dikarya</taxon>
        <taxon>Basidiomycota</taxon>
        <taxon>Agaricomycotina</taxon>
        <taxon>Agaricomycetes</taxon>
        <taxon>Agaricomycetidae</taxon>
        <taxon>Boletales</taxon>
        <taxon>Paxilineae</taxon>
        <taxon>Paxillaceae</taxon>
        <taxon>Paxillus</taxon>
    </lineage>
</organism>
<reference evidence="1 2" key="1">
    <citation type="submission" date="2014-04" db="EMBL/GenBank/DDBJ databases">
        <authorList>
            <consortium name="DOE Joint Genome Institute"/>
            <person name="Kuo A."/>
            <person name="Kohler A."/>
            <person name="Jargeat P."/>
            <person name="Nagy L.G."/>
            <person name="Floudas D."/>
            <person name="Copeland A."/>
            <person name="Barry K.W."/>
            <person name="Cichocki N."/>
            <person name="Veneault-Fourrey C."/>
            <person name="LaButti K."/>
            <person name="Lindquist E.A."/>
            <person name="Lipzen A."/>
            <person name="Lundell T."/>
            <person name="Morin E."/>
            <person name="Murat C."/>
            <person name="Sun H."/>
            <person name="Tunlid A."/>
            <person name="Henrissat B."/>
            <person name="Grigoriev I.V."/>
            <person name="Hibbett D.S."/>
            <person name="Martin F."/>
            <person name="Nordberg H.P."/>
            <person name="Cantor M.N."/>
            <person name="Hua S.X."/>
        </authorList>
    </citation>
    <scope>NUCLEOTIDE SEQUENCE [LARGE SCALE GENOMIC DNA]</scope>
    <source>
        <strain evidence="1 2">Ve08.2h10</strain>
    </source>
</reference>
<sequence length="73" mass="8554">MMFEAFVCEWKTSCCKLQAVFDNTFFFLYGKPTIVLFICLLTTPPSFKSPLEYDMADRNLLFLSLHLFFCFAT</sequence>
<protein>
    <submittedName>
        <fullName evidence="1">Uncharacterized protein</fullName>
    </submittedName>
</protein>
<gene>
    <name evidence="1" type="ORF">PAXRUDRAFT_783115</name>
</gene>
<proteinExistence type="predicted"/>
<keyword evidence="2" id="KW-1185">Reference proteome</keyword>